<dbReference type="InterPro" id="IPR046513">
    <property type="entry name" value="DUF6691"/>
</dbReference>
<feature type="transmembrane region" description="Helical" evidence="1">
    <location>
        <begin position="41"/>
        <end position="61"/>
    </location>
</feature>
<dbReference type="EMBL" id="FNOY01000002">
    <property type="protein sequence ID" value="SDX48037.1"/>
    <property type="molecule type" value="Genomic_DNA"/>
</dbReference>
<proteinExistence type="predicted"/>
<reference evidence="2 3" key="1">
    <citation type="submission" date="2016-10" db="EMBL/GenBank/DDBJ databases">
        <authorList>
            <person name="de Groot N.N."/>
        </authorList>
    </citation>
    <scope>NUCLEOTIDE SEQUENCE [LARGE SCALE GENOMIC DNA]</scope>
    <source>
        <strain evidence="2 3">Nm1</strain>
    </source>
</reference>
<evidence type="ECO:0008006" key="4">
    <source>
        <dbReference type="Google" id="ProtNLM"/>
    </source>
</evidence>
<keyword evidence="1" id="KW-0812">Transmembrane</keyword>
<sequence length="142" mass="14972">MLIQLIALLSGLVFGIGLILSGMANPAKVLAFLDVTEQWDPSLAFVMAGAVGVGFFAFRLAKKRGQTLLASPLHLPTSNILDHRLILGSIAFGVGWGIAGICPGPGLVLAASGHSGAIIFVVAMLSGMVIFDQLEKHRMRRH</sequence>
<evidence type="ECO:0000256" key="1">
    <source>
        <dbReference type="SAM" id="Phobius"/>
    </source>
</evidence>
<dbReference type="AlphaFoldDB" id="A0A1H3C1J7"/>
<keyword evidence="1" id="KW-1133">Transmembrane helix</keyword>
<organism evidence="2 3">
    <name type="scientific">Nitrosomonas halophila</name>
    <dbReference type="NCBI Taxonomy" id="44576"/>
    <lineage>
        <taxon>Bacteria</taxon>
        <taxon>Pseudomonadati</taxon>
        <taxon>Pseudomonadota</taxon>
        <taxon>Betaproteobacteria</taxon>
        <taxon>Nitrosomonadales</taxon>
        <taxon>Nitrosomonadaceae</taxon>
        <taxon>Nitrosomonas</taxon>
    </lineage>
</organism>
<name>A0A1H3C1J7_9PROT</name>
<keyword evidence="3" id="KW-1185">Reference proteome</keyword>
<gene>
    <name evidence="2" type="ORF">SAMN05421881_100229</name>
</gene>
<protein>
    <recommendedName>
        <fullName evidence="4">Sulphur transport domain-containing protein</fullName>
    </recommendedName>
</protein>
<dbReference type="OrthoDB" id="9790409at2"/>
<evidence type="ECO:0000313" key="2">
    <source>
        <dbReference type="EMBL" id="SDX48037.1"/>
    </source>
</evidence>
<keyword evidence="1" id="KW-0472">Membrane</keyword>
<dbReference type="Pfam" id="PF20398">
    <property type="entry name" value="DUF6691"/>
    <property type="match status" value="1"/>
</dbReference>
<accession>A0A1H3C1J7</accession>
<dbReference type="Proteomes" id="UP000198640">
    <property type="component" value="Unassembled WGS sequence"/>
</dbReference>
<dbReference type="RefSeq" id="WP_090411084.1">
    <property type="nucleotide sequence ID" value="NZ_FNOY01000002.1"/>
</dbReference>
<evidence type="ECO:0000313" key="3">
    <source>
        <dbReference type="Proteomes" id="UP000198640"/>
    </source>
</evidence>
<feature type="transmembrane region" description="Helical" evidence="1">
    <location>
        <begin position="81"/>
        <end position="101"/>
    </location>
</feature>
<dbReference type="STRING" id="44576.SAMN05421881_100229"/>
<feature type="transmembrane region" description="Helical" evidence="1">
    <location>
        <begin position="107"/>
        <end position="131"/>
    </location>
</feature>